<dbReference type="EMBL" id="JAPDHF010000005">
    <property type="protein sequence ID" value="KAJ4017891.1"/>
    <property type="molecule type" value="Genomic_DNA"/>
</dbReference>
<organism evidence="1 2">
    <name type="scientific">Fusarium irregulare</name>
    <dbReference type="NCBI Taxonomy" id="2494466"/>
    <lineage>
        <taxon>Eukaryota</taxon>
        <taxon>Fungi</taxon>
        <taxon>Dikarya</taxon>
        <taxon>Ascomycota</taxon>
        <taxon>Pezizomycotina</taxon>
        <taxon>Sordariomycetes</taxon>
        <taxon>Hypocreomycetidae</taxon>
        <taxon>Hypocreales</taxon>
        <taxon>Nectriaceae</taxon>
        <taxon>Fusarium</taxon>
        <taxon>Fusarium incarnatum-equiseti species complex</taxon>
    </lineage>
</organism>
<proteinExistence type="predicted"/>
<protein>
    <submittedName>
        <fullName evidence="1">Uncharacterized protein</fullName>
    </submittedName>
</protein>
<dbReference type="PROSITE" id="PS51257">
    <property type="entry name" value="PROKAR_LIPOPROTEIN"/>
    <property type="match status" value="1"/>
</dbReference>
<evidence type="ECO:0000313" key="1">
    <source>
        <dbReference type="EMBL" id="KAJ4017891.1"/>
    </source>
</evidence>
<dbReference type="OrthoDB" id="5101730at2759"/>
<evidence type="ECO:0000313" key="2">
    <source>
        <dbReference type="Proteomes" id="UP001152130"/>
    </source>
</evidence>
<dbReference type="Proteomes" id="UP001152130">
    <property type="component" value="Unassembled WGS sequence"/>
</dbReference>
<comment type="caution">
    <text evidence="1">The sequence shown here is derived from an EMBL/GenBank/DDBJ whole genome shotgun (WGS) entry which is preliminary data.</text>
</comment>
<name>A0A9W8PUB1_9HYPO</name>
<reference evidence="1" key="1">
    <citation type="submission" date="2022-10" db="EMBL/GenBank/DDBJ databases">
        <title>Fusarium specimens isolated from Avocado Roots.</title>
        <authorList>
            <person name="Stajich J."/>
            <person name="Roper C."/>
            <person name="Heimlech-Rivalta G."/>
        </authorList>
    </citation>
    <scope>NUCLEOTIDE SEQUENCE</scope>
    <source>
        <strain evidence="1">CF00143</strain>
    </source>
</reference>
<dbReference type="AlphaFoldDB" id="A0A9W8PUB1"/>
<sequence>MEWKAQQMIQMLGSSCNIKGEKAGLGEHLKPLQVIYWLAHRLCRQIQRVTSANPTATQDETAFALLDRWGLPVVPWTCHALEASLCHGPDHGIAMKLGVINVGEADFDPLVHFDFRQCTVEFETITTNLGMWNWLPEDWGSARSMLLDIPINHAFWKLNPSMGYKFWVDTGTISNVTPEPPVANFDMPFLPSSLCVSNGA</sequence>
<gene>
    <name evidence="1" type="ORF">NW766_003963</name>
</gene>
<accession>A0A9W8PUB1</accession>
<keyword evidence="2" id="KW-1185">Reference proteome</keyword>